<organism evidence="1 2">
    <name type="scientific">Pseudomonas fluorescens</name>
    <dbReference type="NCBI Taxonomy" id="294"/>
    <lineage>
        <taxon>Bacteria</taxon>
        <taxon>Pseudomonadati</taxon>
        <taxon>Pseudomonadota</taxon>
        <taxon>Gammaproteobacteria</taxon>
        <taxon>Pseudomonadales</taxon>
        <taxon>Pseudomonadaceae</taxon>
        <taxon>Pseudomonas</taxon>
    </lineage>
</organism>
<name>A0A0P8XVJ6_PSEFL</name>
<dbReference type="EMBL" id="LJXB01000056">
    <property type="protein sequence ID" value="KPU61343.1"/>
    <property type="molecule type" value="Genomic_DNA"/>
</dbReference>
<comment type="caution">
    <text evidence="1">The sequence shown here is derived from an EMBL/GenBank/DDBJ whole genome shotgun (WGS) entry which is preliminary data.</text>
</comment>
<evidence type="ECO:0000313" key="1">
    <source>
        <dbReference type="EMBL" id="KPU61343.1"/>
    </source>
</evidence>
<dbReference type="Proteomes" id="UP000050349">
    <property type="component" value="Unassembled WGS sequence"/>
</dbReference>
<accession>A0A0P8XVJ6</accession>
<protein>
    <submittedName>
        <fullName evidence="1">Uncharacterized protein</fullName>
    </submittedName>
</protein>
<gene>
    <name evidence="1" type="ORF">AN403_5322</name>
</gene>
<sequence length="91" mass="10411">MLECCDQAGSGQKSDAFNFQAALQLTEQTGFFQMIFNRLFDQRLKLLHGFHLLGKRGLQQRFIRPALHQPHSCLNQSRPAAKKAQELAVQR</sequence>
<dbReference type="AlphaFoldDB" id="A0A0P8XVJ6"/>
<evidence type="ECO:0000313" key="2">
    <source>
        <dbReference type="Proteomes" id="UP000050349"/>
    </source>
</evidence>
<reference evidence="1 2" key="1">
    <citation type="submission" date="2015-09" db="EMBL/GenBank/DDBJ databases">
        <authorList>
            <person name="Jackson K.R."/>
            <person name="Lunt B.L."/>
            <person name="Fisher J.N.B."/>
            <person name="Gardner A.V."/>
            <person name="Bailey M.E."/>
            <person name="Deus L.M."/>
            <person name="Earl A.S."/>
            <person name="Gibby P.D."/>
            <person name="Hartmann K.A."/>
            <person name="Liu J.E."/>
            <person name="Manci A.M."/>
            <person name="Nielsen D.A."/>
            <person name="Solomon M.B."/>
            <person name="Breakwell D.P."/>
            <person name="Burnett S.H."/>
            <person name="Grose J.H."/>
        </authorList>
    </citation>
    <scope>NUCLEOTIDE SEQUENCE [LARGE SCALE GENOMIC DNA]</scope>
    <source>
        <strain evidence="1 2">S613</strain>
    </source>
</reference>
<proteinExistence type="predicted"/>